<accession>A0A399SRC9</accession>
<keyword evidence="2" id="KW-1185">Reference proteome</keyword>
<proteinExistence type="predicted"/>
<dbReference type="RefSeq" id="WP_119440340.1">
    <property type="nucleotide sequence ID" value="NZ_QWGR01000025.1"/>
</dbReference>
<dbReference type="Proteomes" id="UP000265926">
    <property type="component" value="Unassembled WGS sequence"/>
</dbReference>
<dbReference type="PROSITE" id="PS51257">
    <property type="entry name" value="PROKAR_LIPOPROTEIN"/>
    <property type="match status" value="1"/>
</dbReference>
<comment type="caution">
    <text evidence="1">The sequence shown here is derived from an EMBL/GenBank/DDBJ whole genome shotgun (WGS) entry which is preliminary data.</text>
</comment>
<gene>
    <name evidence="1" type="ORF">D1614_22945</name>
</gene>
<dbReference type="AlphaFoldDB" id="A0A399SRC9"/>
<dbReference type="EMBL" id="QWGR01000025">
    <property type="protein sequence ID" value="RIJ45449.1"/>
    <property type="molecule type" value="Genomic_DNA"/>
</dbReference>
<evidence type="ECO:0000313" key="2">
    <source>
        <dbReference type="Proteomes" id="UP000265926"/>
    </source>
</evidence>
<reference evidence="1 2" key="1">
    <citation type="submission" date="2018-08" db="EMBL/GenBank/DDBJ databases">
        <title>Pallidiluteibacterium maritimus gen. nov., sp. nov., isolated from coastal sediment.</title>
        <authorList>
            <person name="Zhou L.Y."/>
        </authorList>
    </citation>
    <scope>NUCLEOTIDE SEQUENCE [LARGE SCALE GENOMIC DNA]</scope>
    <source>
        <strain evidence="1 2">XSD2</strain>
    </source>
</reference>
<sequence length="164" mass="19024">MKSKELKLLTFFLLLLPLYIVFGTGCEKEDIEHLPPPDENGIILLRDVKSLSLIKNTIQGKWKMHYAYGGFTGHGRIDLTDSWFQFLPNDSMYVVFEGDTYAATQTEFVRKQTEFGFDAWILDFEFINDLGLKDEFVIDMLKEDTLVLPRNSVDSYAYLMTKEL</sequence>
<evidence type="ECO:0008006" key="3">
    <source>
        <dbReference type="Google" id="ProtNLM"/>
    </source>
</evidence>
<dbReference type="OrthoDB" id="9949346at2"/>
<name>A0A399SRC9_9BACT</name>
<organism evidence="1 2">
    <name type="scientific">Maribellus luteus</name>
    <dbReference type="NCBI Taxonomy" id="2305463"/>
    <lineage>
        <taxon>Bacteria</taxon>
        <taxon>Pseudomonadati</taxon>
        <taxon>Bacteroidota</taxon>
        <taxon>Bacteroidia</taxon>
        <taxon>Marinilabiliales</taxon>
        <taxon>Prolixibacteraceae</taxon>
        <taxon>Maribellus</taxon>
    </lineage>
</organism>
<evidence type="ECO:0000313" key="1">
    <source>
        <dbReference type="EMBL" id="RIJ45449.1"/>
    </source>
</evidence>
<protein>
    <recommendedName>
        <fullName evidence="3">Lipocalin-like domain-containing protein</fullName>
    </recommendedName>
</protein>